<evidence type="ECO:0000313" key="6">
    <source>
        <dbReference type="Proteomes" id="UP000269396"/>
    </source>
</evidence>
<dbReference type="InterPro" id="IPR015943">
    <property type="entry name" value="WD40/YVTN_repeat-like_dom_sf"/>
</dbReference>
<dbReference type="PROSITE" id="PS50294">
    <property type="entry name" value="WD_REPEATS_REGION"/>
    <property type="match status" value="1"/>
</dbReference>
<dbReference type="SMART" id="SM00320">
    <property type="entry name" value="WD40"/>
    <property type="match status" value="5"/>
</dbReference>
<dbReference type="GO" id="GO:0043596">
    <property type="term" value="C:nuclear replication fork"/>
    <property type="evidence" value="ECO:0007669"/>
    <property type="project" value="TreeGrafter"/>
</dbReference>
<keyword evidence="1 3" id="KW-0853">WD repeat</keyword>
<dbReference type="PROSITE" id="PS00678">
    <property type="entry name" value="WD_REPEATS_1"/>
    <property type="match status" value="1"/>
</dbReference>
<dbReference type="InterPro" id="IPR001680">
    <property type="entry name" value="WD40_rpt"/>
</dbReference>
<evidence type="ECO:0000256" key="1">
    <source>
        <dbReference type="ARBA" id="ARBA00022574"/>
    </source>
</evidence>
<dbReference type="SUPFAM" id="SSF50978">
    <property type="entry name" value="WD40 repeat-like"/>
    <property type="match status" value="1"/>
</dbReference>
<reference evidence="5 6" key="1">
    <citation type="submission" date="2018-11" db="EMBL/GenBank/DDBJ databases">
        <authorList>
            <consortium name="Pathogen Informatics"/>
        </authorList>
    </citation>
    <scope>NUCLEOTIDE SEQUENCE [LARGE SCALE GENOMIC DNA]</scope>
    <source>
        <strain>Denwood</strain>
        <strain evidence="6">Zambia</strain>
    </source>
</reference>
<protein>
    <recommendedName>
        <fullName evidence="4">WDHD1 first WD40 domain-containing protein</fullName>
    </recommendedName>
</protein>
<dbReference type="EMBL" id="UZAL01032009">
    <property type="protein sequence ID" value="VDP59806.1"/>
    <property type="molecule type" value="Genomic_DNA"/>
</dbReference>
<dbReference type="Gene3D" id="2.130.10.10">
    <property type="entry name" value="YVTN repeat-like/Quinoprotein amine dehydrogenase"/>
    <property type="match status" value="2"/>
</dbReference>
<feature type="domain" description="WDHD1 first WD40" evidence="4">
    <location>
        <begin position="32"/>
        <end position="321"/>
    </location>
</feature>
<dbReference type="PANTHER" id="PTHR19932">
    <property type="entry name" value="WD REPEAT AND HMG-BOX DNA BINDING PROTEIN"/>
    <property type="match status" value="1"/>
</dbReference>
<dbReference type="Proteomes" id="UP000269396">
    <property type="component" value="Unassembled WGS sequence"/>
</dbReference>
<evidence type="ECO:0000259" key="4">
    <source>
        <dbReference type="Pfam" id="PF24817"/>
    </source>
</evidence>
<dbReference type="PANTHER" id="PTHR19932:SF10">
    <property type="entry name" value="WD REPEAT AND HMG-BOX DNA-BINDING PROTEIN 1"/>
    <property type="match status" value="1"/>
</dbReference>
<dbReference type="GO" id="GO:0006281">
    <property type="term" value="P:DNA repair"/>
    <property type="evidence" value="ECO:0007669"/>
    <property type="project" value="TreeGrafter"/>
</dbReference>
<keyword evidence="2" id="KW-0677">Repeat</keyword>
<dbReference type="GO" id="GO:0006261">
    <property type="term" value="P:DNA-templated DNA replication"/>
    <property type="evidence" value="ECO:0007669"/>
    <property type="project" value="TreeGrafter"/>
</dbReference>
<keyword evidence="6" id="KW-1185">Reference proteome</keyword>
<dbReference type="Pfam" id="PF24817">
    <property type="entry name" value="WD40_WDHD1_1st"/>
    <property type="match status" value="1"/>
</dbReference>
<accession>A0A3P8IYD7</accession>
<dbReference type="InterPro" id="IPR057646">
    <property type="entry name" value="WD40_WDHD1_1st"/>
</dbReference>
<dbReference type="PROSITE" id="PS50082">
    <property type="entry name" value="WD_REPEATS_2"/>
    <property type="match status" value="2"/>
</dbReference>
<dbReference type="AlphaFoldDB" id="A0A3P8IYD7"/>
<feature type="repeat" description="WD" evidence="3">
    <location>
        <begin position="155"/>
        <end position="188"/>
    </location>
</feature>
<dbReference type="InterPro" id="IPR019775">
    <property type="entry name" value="WD40_repeat_CS"/>
</dbReference>
<dbReference type="GO" id="GO:0000278">
    <property type="term" value="P:mitotic cell cycle"/>
    <property type="evidence" value="ECO:0007669"/>
    <property type="project" value="TreeGrafter"/>
</dbReference>
<sequence length="336" mass="36996">MKIRLAATLFKKPSFGGVIDVLMSITKGPVNVHKKGLTSAVYDVHGRRIVTGGSDGKIKIFESLDDACPVEHIVGEKINSVACRYENVIVATEGTYVHILQMEDGLPDGVVTRFTAEVNHLAMNKDLSKTALCSSDFSVKVVDLSGHDNDRELVFKGHQGAVLSVAFDPLDVFVASASCDGSVRLWDLIIGEETKCIYTLAKCNDPLFAPSSCRLCWESTVGKFLLVPVDKEIKMFERVCWSLLCSLSCPSVTRAYNICASSRDGNLISGGSLDGWIIVWRVEDRQAIHRIRDPSHSRICSLFWHPLDKNLLFANENGSVGLVHSPDHQVFLSIIF</sequence>
<evidence type="ECO:0000256" key="2">
    <source>
        <dbReference type="ARBA" id="ARBA00022737"/>
    </source>
</evidence>
<organism evidence="5 6">
    <name type="scientific">Schistosoma mattheei</name>
    <dbReference type="NCBI Taxonomy" id="31246"/>
    <lineage>
        <taxon>Eukaryota</taxon>
        <taxon>Metazoa</taxon>
        <taxon>Spiralia</taxon>
        <taxon>Lophotrochozoa</taxon>
        <taxon>Platyhelminthes</taxon>
        <taxon>Trematoda</taxon>
        <taxon>Digenea</taxon>
        <taxon>Strigeidida</taxon>
        <taxon>Schistosomatoidea</taxon>
        <taxon>Schistosomatidae</taxon>
        <taxon>Schistosoma</taxon>
    </lineage>
</organism>
<name>A0A3P8IYD7_9TREM</name>
<gene>
    <name evidence="5" type="ORF">SMTD_LOCUS11995</name>
</gene>
<dbReference type="InterPro" id="IPR036322">
    <property type="entry name" value="WD40_repeat_dom_sf"/>
</dbReference>
<feature type="repeat" description="WD" evidence="3">
    <location>
        <begin position="30"/>
        <end position="62"/>
    </location>
</feature>
<evidence type="ECO:0000313" key="5">
    <source>
        <dbReference type="EMBL" id="VDP59806.1"/>
    </source>
</evidence>
<proteinExistence type="predicted"/>
<evidence type="ECO:0000256" key="3">
    <source>
        <dbReference type="PROSITE-ProRule" id="PRU00221"/>
    </source>
</evidence>
<dbReference type="GO" id="GO:0003682">
    <property type="term" value="F:chromatin binding"/>
    <property type="evidence" value="ECO:0007669"/>
    <property type="project" value="TreeGrafter"/>
</dbReference>